<gene>
    <name evidence="1" type="ORF">CFSAN001627_15158</name>
</gene>
<proteinExistence type="predicted"/>
<reference evidence="1 2" key="2">
    <citation type="submission" date="2013-03" db="EMBL/GenBank/DDBJ databases">
        <title>Diversity in Clostridium botulinum.</title>
        <authorList>
            <person name="Timme R.E."/>
            <person name="Allard M."/>
            <person name="Luo Y."/>
            <person name="Strain E."/>
            <person name="Gonzalez-Escalona N."/>
            <person name="Brown E."/>
        </authorList>
    </citation>
    <scope>NUCLEOTIDE SEQUENCE [LARGE SCALE GENOMIC DNA]</scope>
    <source>
        <strain evidence="1 2">CFSAN001627</strain>
    </source>
</reference>
<dbReference type="EMBL" id="AMXI01000912">
    <property type="protein sequence ID" value="EKN41133.1"/>
    <property type="molecule type" value="Genomic_DNA"/>
</dbReference>
<evidence type="ECO:0000313" key="1">
    <source>
        <dbReference type="EMBL" id="EKN41133.1"/>
    </source>
</evidence>
<dbReference type="Proteomes" id="UP000011944">
    <property type="component" value="Unassembled WGS sequence"/>
</dbReference>
<comment type="caution">
    <text evidence="1">The sequence shown here is derived from an EMBL/GenBank/DDBJ whole genome shotgun (WGS) entry which is preliminary data.</text>
</comment>
<organism evidence="1 2">
    <name type="scientific">Clostridium botulinum CFSAN001627</name>
    <dbReference type="NCBI Taxonomy" id="1232189"/>
    <lineage>
        <taxon>Bacteria</taxon>
        <taxon>Bacillati</taxon>
        <taxon>Bacillota</taxon>
        <taxon>Clostridia</taxon>
        <taxon>Eubacteriales</taxon>
        <taxon>Clostridiaceae</taxon>
        <taxon>Clostridium</taxon>
    </lineage>
</organism>
<name>M1ZW71_CLOBO</name>
<accession>M1ZW71</accession>
<protein>
    <submittedName>
        <fullName evidence="1">Putative transposase orfA for insertion sequence element</fullName>
    </submittedName>
</protein>
<evidence type="ECO:0000313" key="2">
    <source>
        <dbReference type="Proteomes" id="UP000011944"/>
    </source>
</evidence>
<sequence length="38" mass="4476">MKEHGFDGRCSVVKYFVRVKKEQLDEKVTVQFETMLGL</sequence>
<reference evidence="1 2" key="1">
    <citation type="submission" date="2012-10" db="EMBL/GenBank/DDBJ databases">
        <authorList>
            <person name="Strain E.A."/>
            <person name="Brown E."/>
            <person name="Allard M.W."/>
            <person name="Gonzalez-Escalona N."/>
            <person name="Timme R."/>
        </authorList>
    </citation>
    <scope>NUCLEOTIDE SEQUENCE [LARGE SCALE GENOMIC DNA]</scope>
    <source>
        <strain evidence="1 2">CFSAN001627</strain>
    </source>
</reference>
<dbReference type="AlphaFoldDB" id="M1ZW71"/>